<gene>
    <name evidence="3" type="ORF">GCM10023336_59080</name>
</gene>
<evidence type="ECO:0000256" key="1">
    <source>
        <dbReference type="SAM" id="MobiDB-lite"/>
    </source>
</evidence>
<dbReference type="EMBL" id="BAABKC010000095">
    <property type="protein sequence ID" value="GAA5072338.1"/>
    <property type="molecule type" value="Genomic_DNA"/>
</dbReference>
<evidence type="ECO:0000259" key="2">
    <source>
        <dbReference type="SMART" id="SM00849"/>
    </source>
</evidence>
<dbReference type="PANTHER" id="PTHR15032:SF36">
    <property type="entry name" value="METALLO-BETA-LACTAMASE DOMAIN-CONTAINING PROTEIN"/>
    <property type="match status" value="1"/>
</dbReference>
<dbReference type="Pfam" id="PF12706">
    <property type="entry name" value="Lactamase_B_2"/>
    <property type="match status" value="1"/>
</dbReference>
<sequence>MTQQSEPTTTSPAPTRAGSSPTAPTPTRTATGPADPTPTRTATGPADPTPTRTAAGPAAPAAARIPDDPIAAAAATLAPPLPAGPAPYPPPAPPRPPGEHRTWPRGFHDRLTAPLPGLKALARFAREGAVRPDKKGLADIPLLPYEPGPLPRVDARTVAVTWAGHASWVVRIGGLTVLTDPVWSRRIIGTPARVTPVGVPWSALPPIDAVVISHNHYDHLDAPTLRRLPRDTPVFVPAGLGRWFRRRRFTRVTELDWWEAAELAGVRVDFVPAHHWSKRTLTDTCRSLWGGWVLTAPDGQRVYFAGDTGYGHWFSRIGDRYPDIDLALLPIGAYDPRWWLSDVHCDPEEAVQAARDLGARRMAPMHWGTFVLSAEPVLEPLTRVRVAWQKAGLPREDLWDLPVGASRVLE</sequence>
<dbReference type="InterPro" id="IPR001279">
    <property type="entry name" value="Metallo-B-lactamas"/>
</dbReference>
<reference evidence="4" key="1">
    <citation type="journal article" date="2019" name="Int. J. Syst. Evol. Microbiol.">
        <title>The Global Catalogue of Microorganisms (GCM) 10K type strain sequencing project: providing services to taxonomists for standard genome sequencing and annotation.</title>
        <authorList>
            <consortium name="The Broad Institute Genomics Platform"/>
            <consortium name="The Broad Institute Genome Sequencing Center for Infectious Disease"/>
            <person name="Wu L."/>
            <person name="Ma J."/>
        </authorList>
    </citation>
    <scope>NUCLEOTIDE SEQUENCE [LARGE SCALE GENOMIC DNA]</scope>
    <source>
        <strain evidence="4">JCM 18410</strain>
    </source>
</reference>
<dbReference type="RefSeq" id="WP_345671111.1">
    <property type="nucleotide sequence ID" value="NZ_BAABKC010000095.1"/>
</dbReference>
<keyword evidence="4" id="KW-1185">Reference proteome</keyword>
<dbReference type="SUPFAM" id="SSF56281">
    <property type="entry name" value="Metallo-hydrolase/oxidoreductase"/>
    <property type="match status" value="1"/>
</dbReference>
<protein>
    <submittedName>
        <fullName evidence="3">MBL fold metallo-hydrolase</fullName>
    </submittedName>
</protein>
<accession>A0ABP9LAZ0</accession>
<dbReference type="InterPro" id="IPR036866">
    <property type="entry name" value="RibonucZ/Hydroxyglut_hydro"/>
</dbReference>
<organism evidence="3 4">
    <name type="scientific">Streptomyces similanensis</name>
    <dbReference type="NCBI Taxonomy" id="1274988"/>
    <lineage>
        <taxon>Bacteria</taxon>
        <taxon>Bacillati</taxon>
        <taxon>Actinomycetota</taxon>
        <taxon>Actinomycetes</taxon>
        <taxon>Kitasatosporales</taxon>
        <taxon>Streptomycetaceae</taxon>
        <taxon>Streptomyces</taxon>
    </lineage>
</organism>
<dbReference type="PANTHER" id="PTHR15032">
    <property type="entry name" value="N-ACYL-PHOSPHATIDYLETHANOLAMINE-HYDROLYZING PHOSPHOLIPASE D"/>
    <property type="match status" value="1"/>
</dbReference>
<name>A0ABP9LAZ0_9ACTN</name>
<evidence type="ECO:0000313" key="4">
    <source>
        <dbReference type="Proteomes" id="UP001500124"/>
    </source>
</evidence>
<proteinExistence type="predicted"/>
<dbReference type="SMART" id="SM00849">
    <property type="entry name" value="Lactamase_B"/>
    <property type="match status" value="1"/>
</dbReference>
<feature type="region of interest" description="Disordered" evidence="1">
    <location>
        <begin position="1"/>
        <end position="111"/>
    </location>
</feature>
<dbReference type="Gene3D" id="3.60.15.10">
    <property type="entry name" value="Ribonuclease Z/Hydroxyacylglutathione hydrolase-like"/>
    <property type="match status" value="1"/>
</dbReference>
<evidence type="ECO:0000313" key="3">
    <source>
        <dbReference type="EMBL" id="GAA5072338.1"/>
    </source>
</evidence>
<comment type="caution">
    <text evidence="3">The sequence shown here is derived from an EMBL/GenBank/DDBJ whole genome shotgun (WGS) entry which is preliminary data.</text>
</comment>
<feature type="domain" description="Metallo-beta-lactamase" evidence="2">
    <location>
        <begin position="164"/>
        <end position="366"/>
    </location>
</feature>
<dbReference type="Proteomes" id="UP001500124">
    <property type="component" value="Unassembled WGS sequence"/>
</dbReference>
<feature type="compositionally biased region" description="Pro residues" evidence="1">
    <location>
        <begin position="79"/>
        <end position="96"/>
    </location>
</feature>
<feature type="compositionally biased region" description="Low complexity" evidence="1">
    <location>
        <begin position="7"/>
        <end position="78"/>
    </location>
</feature>
<feature type="compositionally biased region" description="Basic and acidic residues" evidence="1">
    <location>
        <begin position="97"/>
        <end position="111"/>
    </location>
</feature>